<sequence length="68" mass="7655">MRIENSVGDDVAHPIGVSLGHELRVSVPRRPLLVYLHEDSSRNGWQGRHIVVGLGRAAKMREPDEERC</sequence>
<name>A0A2A6CWP8_PRIPA</name>
<protein>
    <submittedName>
        <fullName evidence="1">Uncharacterized protein</fullName>
    </submittedName>
</protein>
<dbReference type="AlphaFoldDB" id="A0A2A6CWP8"/>
<accession>A0A8R1Z974</accession>
<evidence type="ECO:0000313" key="1">
    <source>
        <dbReference type="EnsemblMetazoa" id="PPA44279.1"/>
    </source>
</evidence>
<gene>
    <name evidence="1" type="primary">WBGene00282648</name>
</gene>
<reference evidence="2" key="1">
    <citation type="journal article" date="2008" name="Nat. Genet.">
        <title>The Pristionchus pacificus genome provides a unique perspective on nematode lifestyle and parasitism.</title>
        <authorList>
            <person name="Dieterich C."/>
            <person name="Clifton S.W."/>
            <person name="Schuster L.N."/>
            <person name="Chinwalla A."/>
            <person name="Delehaunty K."/>
            <person name="Dinkelacker I."/>
            <person name="Fulton L."/>
            <person name="Fulton R."/>
            <person name="Godfrey J."/>
            <person name="Minx P."/>
            <person name="Mitreva M."/>
            <person name="Roeseler W."/>
            <person name="Tian H."/>
            <person name="Witte H."/>
            <person name="Yang S.P."/>
            <person name="Wilson R.K."/>
            <person name="Sommer R.J."/>
        </authorList>
    </citation>
    <scope>NUCLEOTIDE SEQUENCE [LARGE SCALE GENOMIC DNA]</scope>
    <source>
        <strain evidence="2">PS312</strain>
    </source>
</reference>
<dbReference type="EnsemblMetazoa" id="PPA44279.1">
    <property type="protein sequence ID" value="PPA44279.1"/>
    <property type="gene ID" value="WBGene00282648"/>
</dbReference>
<proteinExistence type="predicted"/>
<organism evidence="1 2">
    <name type="scientific">Pristionchus pacificus</name>
    <name type="common">Parasitic nematode worm</name>
    <dbReference type="NCBI Taxonomy" id="54126"/>
    <lineage>
        <taxon>Eukaryota</taxon>
        <taxon>Metazoa</taxon>
        <taxon>Ecdysozoa</taxon>
        <taxon>Nematoda</taxon>
        <taxon>Chromadorea</taxon>
        <taxon>Rhabditida</taxon>
        <taxon>Rhabditina</taxon>
        <taxon>Diplogasteromorpha</taxon>
        <taxon>Diplogasteroidea</taxon>
        <taxon>Neodiplogasteridae</taxon>
        <taxon>Pristionchus</taxon>
    </lineage>
</organism>
<keyword evidence="2" id="KW-1185">Reference proteome</keyword>
<evidence type="ECO:0000313" key="2">
    <source>
        <dbReference type="Proteomes" id="UP000005239"/>
    </source>
</evidence>
<accession>A0A2A6CWP8</accession>
<dbReference type="Proteomes" id="UP000005239">
    <property type="component" value="Unassembled WGS sequence"/>
</dbReference>
<reference evidence="1" key="2">
    <citation type="submission" date="2022-06" db="UniProtKB">
        <authorList>
            <consortium name="EnsemblMetazoa"/>
        </authorList>
    </citation>
    <scope>IDENTIFICATION</scope>
    <source>
        <strain evidence="1">PS312</strain>
    </source>
</reference>